<dbReference type="OrthoDB" id="7357196at2759"/>
<name>A0A8K0KK02_LADFU</name>
<reference evidence="2" key="2">
    <citation type="submission" date="2017-10" db="EMBL/GenBank/DDBJ databases">
        <title>Ladona fulva Genome sequencing and assembly.</title>
        <authorList>
            <person name="Murali S."/>
            <person name="Richards S."/>
            <person name="Bandaranaike D."/>
            <person name="Bellair M."/>
            <person name="Blankenburg K."/>
            <person name="Chao H."/>
            <person name="Dinh H."/>
            <person name="Doddapaneni H."/>
            <person name="Dugan-Rocha S."/>
            <person name="Elkadiri S."/>
            <person name="Gnanaolivu R."/>
            <person name="Hernandez B."/>
            <person name="Skinner E."/>
            <person name="Javaid M."/>
            <person name="Lee S."/>
            <person name="Li M."/>
            <person name="Ming W."/>
            <person name="Munidasa M."/>
            <person name="Muniz J."/>
            <person name="Nguyen L."/>
            <person name="Hughes D."/>
            <person name="Osuji N."/>
            <person name="Pu L.-L."/>
            <person name="Puazo M."/>
            <person name="Qu C."/>
            <person name="Quiroz J."/>
            <person name="Raj R."/>
            <person name="Weissenberger G."/>
            <person name="Xin Y."/>
            <person name="Zou X."/>
            <person name="Han Y."/>
            <person name="Worley K."/>
            <person name="Muzny D."/>
            <person name="Gibbs R."/>
        </authorList>
    </citation>
    <scope>NUCLEOTIDE SEQUENCE</scope>
    <source>
        <strain evidence="2">Sampled in the wild</strain>
    </source>
</reference>
<dbReference type="SMART" id="SM00034">
    <property type="entry name" value="CLECT"/>
    <property type="match status" value="1"/>
</dbReference>
<feature type="domain" description="C-type lectin" evidence="1">
    <location>
        <begin position="145"/>
        <end position="267"/>
    </location>
</feature>
<sequence length="273" mass="31065">MKDIIKQYVPRIRKVKAARWHIVRRSKEGLQTKTFVMQITNTPLCHRFLQVLLSCLSFSRISVLLHTSLASLGNCFEGSCLCLSDFIQKDPNLSKTMKRILTFVFLAALVSLSEQRSYSNNNGTRVANLVKLAHSIIPNDYTYIHGFGYYKLEMKQEIFENSINICKNSGAHLAIMNSLAEAEAVANLFPRNDTLQPDQKCAWLGLGDFFGKGEFYTIFGKPLSSTGYINWSSEEPRSTFERNCVWMNLEGKMGTYGCNCTKWFICEIELSNC</sequence>
<comment type="caution">
    <text evidence="2">The sequence shown here is derived from an EMBL/GenBank/DDBJ whole genome shotgun (WGS) entry which is preliminary data.</text>
</comment>
<dbReference type="InterPro" id="IPR016186">
    <property type="entry name" value="C-type_lectin-like/link_sf"/>
</dbReference>
<dbReference type="PROSITE" id="PS50041">
    <property type="entry name" value="C_TYPE_LECTIN_2"/>
    <property type="match status" value="1"/>
</dbReference>
<dbReference type="InterPro" id="IPR050111">
    <property type="entry name" value="C-type_lectin/snaclec_domain"/>
</dbReference>
<dbReference type="AlphaFoldDB" id="A0A8K0KK02"/>
<evidence type="ECO:0000313" key="2">
    <source>
        <dbReference type="EMBL" id="KAG8236462.1"/>
    </source>
</evidence>
<evidence type="ECO:0000259" key="1">
    <source>
        <dbReference type="PROSITE" id="PS50041"/>
    </source>
</evidence>
<proteinExistence type="predicted"/>
<dbReference type="CDD" id="cd00037">
    <property type="entry name" value="CLECT"/>
    <property type="match status" value="1"/>
</dbReference>
<dbReference type="Gene3D" id="3.10.100.10">
    <property type="entry name" value="Mannose-Binding Protein A, subunit A"/>
    <property type="match status" value="1"/>
</dbReference>
<protein>
    <recommendedName>
        <fullName evidence="1">C-type lectin domain-containing protein</fullName>
    </recommendedName>
</protein>
<dbReference type="PANTHER" id="PTHR22803">
    <property type="entry name" value="MANNOSE, PHOSPHOLIPASE, LECTIN RECEPTOR RELATED"/>
    <property type="match status" value="1"/>
</dbReference>
<organism evidence="2 3">
    <name type="scientific">Ladona fulva</name>
    <name type="common">Scarce chaser dragonfly</name>
    <name type="synonym">Libellula fulva</name>
    <dbReference type="NCBI Taxonomy" id="123851"/>
    <lineage>
        <taxon>Eukaryota</taxon>
        <taxon>Metazoa</taxon>
        <taxon>Ecdysozoa</taxon>
        <taxon>Arthropoda</taxon>
        <taxon>Hexapoda</taxon>
        <taxon>Insecta</taxon>
        <taxon>Pterygota</taxon>
        <taxon>Palaeoptera</taxon>
        <taxon>Odonata</taxon>
        <taxon>Epiprocta</taxon>
        <taxon>Anisoptera</taxon>
        <taxon>Libelluloidea</taxon>
        <taxon>Libellulidae</taxon>
        <taxon>Ladona</taxon>
    </lineage>
</organism>
<dbReference type="InterPro" id="IPR016187">
    <property type="entry name" value="CTDL_fold"/>
</dbReference>
<dbReference type="InterPro" id="IPR001304">
    <property type="entry name" value="C-type_lectin-like"/>
</dbReference>
<gene>
    <name evidence="2" type="ORF">J437_LFUL016383</name>
</gene>
<reference evidence="2" key="1">
    <citation type="submission" date="2013-04" db="EMBL/GenBank/DDBJ databases">
        <authorList>
            <person name="Qu J."/>
            <person name="Murali S.C."/>
            <person name="Bandaranaike D."/>
            <person name="Bellair M."/>
            <person name="Blankenburg K."/>
            <person name="Chao H."/>
            <person name="Dinh H."/>
            <person name="Doddapaneni H."/>
            <person name="Downs B."/>
            <person name="Dugan-Rocha S."/>
            <person name="Elkadiri S."/>
            <person name="Gnanaolivu R.D."/>
            <person name="Hernandez B."/>
            <person name="Javaid M."/>
            <person name="Jayaseelan J.C."/>
            <person name="Lee S."/>
            <person name="Li M."/>
            <person name="Ming W."/>
            <person name="Munidasa M."/>
            <person name="Muniz J."/>
            <person name="Nguyen L."/>
            <person name="Ongeri F."/>
            <person name="Osuji N."/>
            <person name="Pu L.-L."/>
            <person name="Puazo M."/>
            <person name="Qu C."/>
            <person name="Quiroz J."/>
            <person name="Raj R."/>
            <person name="Weissenberger G."/>
            <person name="Xin Y."/>
            <person name="Zou X."/>
            <person name="Han Y."/>
            <person name="Richards S."/>
            <person name="Worley K."/>
            <person name="Muzny D."/>
            <person name="Gibbs R."/>
        </authorList>
    </citation>
    <scope>NUCLEOTIDE SEQUENCE</scope>
    <source>
        <strain evidence="2">Sampled in the wild</strain>
    </source>
</reference>
<dbReference type="SUPFAM" id="SSF56436">
    <property type="entry name" value="C-type lectin-like"/>
    <property type="match status" value="1"/>
</dbReference>
<dbReference type="Proteomes" id="UP000792457">
    <property type="component" value="Unassembled WGS sequence"/>
</dbReference>
<evidence type="ECO:0000313" key="3">
    <source>
        <dbReference type="Proteomes" id="UP000792457"/>
    </source>
</evidence>
<dbReference type="EMBL" id="KZ309029">
    <property type="protein sequence ID" value="KAG8236462.1"/>
    <property type="molecule type" value="Genomic_DNA"/>
</dbReference>
<keyword evidence="3" id="KW-1185">Reference proteome</keyword>
<accession>A0A8K0KK02</accession>
<dbReference type="Pfam" id="PF00059">
    <property type="entry name" value="Lectin_C"/>
    <property type="match status" value="1"/>
</dbReference>